<dbReference type="InterPro" id="IPR001789">
    <property type="entry name" value="Sig_transdc_resp-reg_receiver"/>
</dbReference>
<dbReference type="PANTHER" id="PTHR44591">
    <property type="entry name" value="STRESS RESPONSE REGULATOR PROTEIN 1"/>
    <property type="match status" value="1"/>
</dbReference>
<proteinExistence type="predicted"/>
<dbReference type="eggNOG" id="COG3437">
    <property type="taxonomic scope" value="Bacteria"/>
</dbReference>
<dbReference type="GO" id="GO:0000160">
    <property type="term" value="P:phosphorelay signal transduction system"/>
    <property type="evidence" value="ECO:0007669"/>
    <property type="project" value="InterPro"/>
</dbReference>
<evidence type="ECO:0000256" key="2">
    <source>
        <dbReference type="PROSITE-ProRule" id="PRU00169"/>
    </source>
</evidence>
<dbReference type="InterPro" id="IPR011006">
    <property type="entry name" value="CheY-like_superfamily"/>
</dbReference>
<dbReference type="OrthoDB" id="9789181at2"/>
<reference evidence="4 5" key="1">
    <citation type="submission" date="2013-12" db="EMBL/GenBank/DDBJ databases">
        <authorList>
            <consortium name="DOE Joint Genome Institute"/>
            <person name="Eisen J."/>
            <person name="Huntemann M."/>
            <person name="Han J."/>
            <person name="Chen A."/>
            <person name="Kyrpides N."/>
            <person name="Mavromatis K."/>
            <person name="Markowitz V."/>
            <person name="Palaniappan K."/>
            <person name="Ivanova N."/>
            <person name="Schaumberg A."/>
            <person name="Pati A."/>
            <person name="Liolios K."/>
            <person name="Nordberg H.P."/>
            <person name="Cantor M.N."/>
            <person name="Hua S.X."/>
            <person name="Woyke T."/>
        </authorList>
    </citation>
    <scope>NUCLEOTIDE SEQUENCE [LARGE SCALE GENOMIC DNA]</scope>
    <source>
        <strain evidence="5">DSM 19437</strain>
    </source>
</reference>
<dbReference type="SMART" id="SM00448">
    <property type="entry name" value="REC"/>
    <property type="match status" value="1"/>
</dbReference>
<dbReference type="KEGG" id="nso:NIASO_00980"/>
<accession>W0ETS1</accession>
<name>W0ETS1_9BACT</name>
<gene>
    <name evidence="4" type="ORF">NIASO_00980</name>
</gene>
<evidence type="ECO:0000256" key="1">
    <source>
        <dbReference type="ARBA" id="ARBA00022553"/>
    </source>
</evidence>
<evidence type="ECO:0000313" key="4">
    <source>
        <dbReference type="EMBL" id="AHF14152.1"/>
    </source>
</evidence>
<keyword evidence="5" id="KW-1185">Reference proteome</keyword>
<evidence type="ECO:0000259" key="3">
    <source>
        <dbReference type="PROSITE" id="PS50110"/>
    </source>
</evidence>
<dbReference type="HOGENOM" id="CLU_000445_69_17_10"/>
<dbReference type="InterPro" id="IPR050595">
    <property type="entry name" value="Bact_response_regulator"/>
</dbReference>
<keyword evidence="1 2" id="KW-0597">Phosphoprotein</keyword>
<dbReference type="AlphaFoldDB" id="W0ETS1"/>
<dbReference type="Proteomes" id="UP000003586">
    <property type="component" value="Chromosome"/>
</dbReference>
<sequence>MKSKHLLIVDDEPAILKLLQFILSKDYTVTLKNNGLEAVLWLEEGNKPDLIILDINMPYFNGQEFFKSLKVSGLFQEIPVIILTGHTDIDQLKADLQFPVAAIIPKPFNPSILQNAVKSFARSRSEIF</sequence>
<dbReference type="Pfam" id="PF00072">
    <property type="entry name" value="Response_reg"/>
    <property type="match status" value="1"/>
</dbReference>
<feature type="modified residue" description="4-aspartylphosphate" evidence="2">
    <location>
        <position position="54"/>
    </location>
</feature>
<dbReference type="STRING" id="929713.NIASO_00980"/>
<evidence type="ECO:0000313" key="5">
    <source>
        <dbReference type="Proteomes" id="UP000003586"/>
    </source>
</evidence>
<dbReference type="Gene3D" id="3.40.50.2300">
    <property type="match status" value="1"/>
</dbReference>
<organism evidence="4 5">
    <name type="scientific">Niabella soli DSM 19437</name>
    <dbReference type="NCBI Taxonomy" id="929713"/>
    <lineage>
        <taxon>Bacteria</taxon>
        <taxon>Pseudomonadati</taxon>
        <taxon>Bacteroidota</taxon>
        <taxon>Chitinophagia</taxon>
        <taxon>Chitinophagales</taxon>
        <taxon>Chitinophagaceae</taxon>
        <taxon>Niabella</taxon>
    </lineage>
</organism>
<dbReference type="EMBL" id="CP007035">
    <property type="protein sequence ID" value="AHF14152.1"/>
    <property type="molecule type" value="Genomic_DNA"/>
</dbReference>
<feature type="domain" description="Response regulatory" evidence="3">
    <location>
        <begin position="5"/>
        <end position="121"/>
    </location>
</feature>
<protein>
    <submittedName>
        <fullName evidence="4">Chemotaxis protein CheY</fullName>
    </submittedName>
</protein>
<dbReference type="PROSITE" id="PS50110">
    <property type="entry name" value="RESPONSE_REGULATORY"/>
    <property type="match status" value="1"/>
</dbReference>
<dbReference type="SUPFAM" id="SSF52172">
    <property type="entry name" value="CheY-like"/>
    <property type="match status" value="1"/>
</dbReference>
<dbReference type="PANTHER" id="PTHR44591:SF3">
    <property type="entry name" value="RESPONSE REGULATORY DOMAIN-CONTAINING PROTEIN"/>
    <property type="match status" value="1"/>
</dbReference>
<dbReference type="RefSeq" id="WP_008581823.1">
    <property type="nucleotide sequence ID" value="NZ_CP007035.1"/>
</dbReference>